<evidence type="ECO:0000256" key="2">
    <source>
        <dbReference type="ARBA" id="ARBA00008914"/>
    </source>
</evidence>
<name>A0A420WM92_9PROT</name>
<evidence type="ECO:0000256" key="9">
    <source>
        <dbReference type="SAM" id="Phobius"/>
    </source>
</evidence>
<keyword evidence="12" id="KW-1185">Reference proteome</keyword>
<dbReference type="PANTHER" id="PTHR30329">
    <property type="entry name" value="STATOR ELEMENT OF FLAGELLAR MOTOR COMPLEX"/>
    <property type="match status" value="1"/>
</dbReference>
<evidence type="ECO:0000313" key="11">
    <source>
        <dbReference type="EMBL" id="RKQ72161.1"/>
    </source>
</evidence>
<accession>A0A420WM92</accession>
<protein>
    <submittedName>
        <fullName evidence="11">Chemotaxis protein MotB</fullName>
    </submittedName>
</protein>
<dbReference type="RefSeq" id="WP_121100128.1">
    <property type="nucleotide sequence ID" value="NZ_RBII01000001.1"/>
</dbReference>
<feature type="transmembrane region" description="Helical" evidence="9">
    <location>
        <begin position="28"/>
        <end position="47"/>
    </location>
</feature>
<evidence type="ECO:0000256" key="1">
    <source>
        <dbReference type="ARBA" id="ARBA00004162"/>
    </source>
</evidence>
<dbReference type="InterPro" id="IPR006665">
    <property type="entry name" value="OmpA-like"/>
</dbReference>
<dbReference type="Pfam" id="PF00691">
    <property type="entry name" value="OmpA"/>
    <property type="match status" value="1"/>
</dbReference>
<dbReference type="Gene3D" id="3.30.1330.60">
    <property type="entry name" value="OmpA-like domain"/>
    <property type="match status" value="1"/>
</dbReference>
<dbReference type="InterPro" id="IPR025713">
    <property type="entry name" value="MotB-like_N_dom"/>
</dbReference>
<dbReference type="Pfam" id="PF13677">
    <property type="entry name" value="MotB_plug"/>
    <property type="match status" value="1"/>
</dbReference>
<reference evidence="11 12" key="1">
    <citation type="submission" date="2018-10" db="EMBL/GenBank/DDBJ databases">
        <title>Genomic Encyclopedia of Type Strains, Phase IV (KMG-IV): sequencing the most valuable type-strain genomes for metagenomic binning, comparative biology and taxonomic classification.</title>
        <authorList>
            <person name="Goeker M."/>
        </authorList>
    </citation>
    <scope>NUCLEOTIDE SEQUENCE [LARGE SCALE GENOMIC DNA]</scope>
    <source>
        <strain evidence="11 12">DSM 22008</strain>
    </source>
</reference>
<evidence type="ECO:0000256" key="5">
    <source>
        <dbReference type="ARBA" id="ARBA00022989"/>
    </source>
</evidence>
<dbReference type="FunCoup" id="A0A420WM92">
    <property type="interactions" value="176"/>
</dbReference>
<evidence type="ECO:0000256" key="8">
    <source>
        <dbReference type="SAM" id="MobiDB-lite"/>
    </source>
</evidence>
<dbReference type="InterPro" id="IPR050330">
    <property type="entry name" value="Bact_OuterMem_StrucFunc"/>
</dbReference>
<dbReference type="EMBL" id="RBII01000001">
    <property type="protein sequence ID" value="RKQ72161.1"/>
    <property type="molecule type" value="Genomic_DNA"/>
</dbReference>
<dbReference type="OrthoDB" id="7170686at2"/>
<evidence type="ECO:0000256" key="7">
    <source>
        <dbReference type="PROSITE-ProRule" id="PRU00473"/>
    </source>
</evidence>
<keyword evidence="6 7" id="KW-0472">Membrane</keyword>
<dbReference type="InterPro" id="IPR036737">
    <property type="entry name" value="OmpA-like_sf"/>
</dbReference>
<evidence type="ECO:0000256" key="4">
    <source>
        <dbReference type="ARBA" id="ARBA00022692"/>
    </source>
</evidence>
<gene>
    <name evidence="11" type="ORF">DES40_1498</name>
</gene>
<keyword evidence="4 9" id="KW-0812">Transmembrane</keyword>
<dbReference type="PANTHER" id="PTHR30329:SF21">
    <property type="entry name" value="LIPOPROTEIN YIAD-RELATED"/>
    <property type="match status" value="1"/>
</dbReference>
<feature type="region of interest" description="Disordered" evidence="8">
    <location>
        <begin position="90"/>
        <end position="119"/>
    </location>
</feature>
<dbReference type="PROSITE" id="PS51123">
    <property type="entry name" value="OMPA_2"/>
    <property type="match status" value="1"/>
</dbReference>
<comment type="caution">
    <text evidence="11">The sequence shown here is derived from an EMBL/GenBank/DDBJ whole genome shotgun (WGS) entry which is preliminary data.</text>
</comment>
<dbReference type="CDD" id="cd07185">
    <property type="entry name" value="OmpA_C-like"/>
    <property type="match status" value="1"/>
</dbReference>
<feature type="domain" description="OmpA-like" evidence="10">
    <location>
        <begin position="151"/>
        <end position="271"/>
    </location>
</feature>
<keyword evidence="3" id="KW-1003">Cell membrane</keyword>
<evidence type="ECO:0000259" key="10">
    <source>
        <dbReference type="PROSITE" id="PS51123"/>
    </source>
</evidence>
<organism evidence="11 12">
    <name type="scientific">Litorimonas taeanensis</name>
    <dbReference type="NCBI Taxonomy" id="568099"/>
    <lineage>
        <taxon>Bacteria</taxon>
        <taxon>Pseudomonadati</taxon>
        <taxon>Pseudomonadota</taxon>
        <taxon>Alphaproteobacteria</taxon>
        <taxon>Maricaulales</taxon>
        <taxon>Robiginitomaculaceae</taxon>
    </lineage>
</organism>
<dbReference type="SUPFAM" id="SSF103088">
    <property type="entry name" value="OmpA-like"/>
    <property type="match status" value="1"/>
</dbReference>
<dbReference type="Proteomes" id="UP000282211">
    <property type="component" value="Unassembled WGS sequence"/>
</dbReference>
<dbReference type="AlphaFoldDB" id="A0A420WM92"/>
<dbReference type="InParanoid" id="A0A420WM92"/>
<keyword evidence="5 9" id="KW-1133">Transmembrane helix</keyword>
<evidence type="ECO:0000313" key="12">
    <source>
        <dbReference type="Proteomes" id="UP000282211"/>
    </source>
</evidence>
<proteinExistence type="inferred from homology"/>
<sequence>MSDAQRPIIIRRKKVYAADGHHGGAWKVAYADFVTAMMAFFLLMWLLNATTEQQRKGIADYFNPNIPLAAVSGGGADALKGDSLYTQDTMAKSGSGAAGESDRESADKNSPVKSPGLNDSDIQQKIEAMNKALVAADRSLSEHLKLKMSPEGLVIELVDQTDSPLFSSGSAKPSPILEALVSIVSDAFSDVSNQIKIVGHTDNYAFSNGGNYTNWELSSDRANSARRLLARTGFPATQISGVEGKSSTEPFSDDPYSPMNRRISITILNSDI</sequence>
<comment type="similarity">
    <text evidence="2">Belongs to the MotB family.</text>
</comment>
<evidence type="ECO:0000256" key="6">
    <source>
        <dbReference type="ARBA" id="ARBA00023136"/>
    </source>
</evidence>
<comment type="subcellular location">
    <subcellularLocation>
        <location evidence="1">Cell membrane</location>
        <topology evidence="1">Single-pass membrane protein</topology>
    </subcellularLocation>
</comment>
<dbReference type="GO" id="GO:0005886">
    <property type="term" value="C:plasma membrane"/>
    <property type="evidence" value="ECO:0007669"/>
    <property type="project" value="UniProtKB-SubCell"/>
</dbReference>
<evidence type="ECO:0000256" key="3">
    <source>
        <dbReference type="ARBA" id="ARBA00022475"/>
    </source>
</evidence>